<organism evidence="2 3">
    <name type="scientific">Suillus discolor</name>
    <dbReference type="NCBI Taxonomy" id="1912936"/>
    <lineage>
        <taxon>Eukaryota</taxon>
        <taxon>Fungi</taxon>
        <taxon>Dikarya</taxon>
        <taxon>Basidiomycota</taxon>
        <taxon>Agaricomycotina</taxon>
        <taxon>Agaricomycetes</taxon>
        <taxon>Agaricomycetidae</taxon>
        <taxon>Boletales</taxon>
        <taxon>Suillineae</taxon>
        <taxon>Suillaceae</taxon>
        <taxon>Suillus</taxon>
    </lineage>
</organism>
<feature type="region of interest" description="Disordered" evidence="1">
    <location>
        <begin position="109"/>
        <end position="195"/>
    </location>
</feature>
<evidence type="ECO:0000313" key="3">
    <source>
        <dbReference type="Proteomes" id="UP000823399"/>
    </source>
</evidence>
<name>A0A9P7FIY1_9AGAM</name>
<sequence>MSFSFDNIVTPQGEKLQCIFADLRVPMASLSDSIPEDCAELIMEKEEWCHSWECIMRNLDQCSINGKTFGLLFPLSPEEAGKGHCSSKAYDHFRAQLCTFRAEAEHQASKCTEEEHHRKETLARDEDVRMSAGTDDKHTAEDDGPAKDGSGENKAEEEEEGDEEEEEKEHPKQCFAQEGHGSAQTEDPVDKHRSHACHPQGQIMVCQNCKATWQGCKHSTRKGKGCAIKPLLQPKACTASTVESMPMPGPSKEVLIRRLRDTVEVLDEEEVTDTRKATGKKRSLREGMEPLGDVEDVDLEDLETEALTRSIYAQMATIQAMMGKVMNVVDLLSVCNKKHRRHQ</sequence>
<comment type="caution">
    <text evidence="2">The sequence shown here is derived from an EMBL/GenBank/DDBJ whole genome shotgun (WGS) entry which is preliminary data.</text>
</comment>
<dbReference type="AlphaFoldDB" id="A0A9P7FIY1"/>
<dbReference type="EMBL" id="JABBWM010000004">
    <property type="protein sequence ID" value="KAG2117885.1"/>
    <property type="molecule type" value="Genomic_DNA"/>
</dbReference>
<dbReference type="OrthoDB" id="2680592at2759"/>
<evidence type="ECO:0000313" key="2">
    <source>
        <dbReference type="EMBL" id="KAG2117885.1"/>
    </source>
</evidence>
<keyword evidence="3" id="KW-1185">Reference proteome</keyword>
<proteinExistence type="predicted"/>
<reference evidence="2" key="1">
    <citation type="journal article" date="2020" name="New Phytol.">
        <title>Comparative genomics reveals dynamic genome evolution in host specialist ectomycorrhizal fungi.</title>
        <authorList>
            <person name="Lofgren L.A."/>
            <person name="Nguyen N.H."/>
            <person name="Vilgalys R."/>
            <person name="Ruytinx J."/>
            <person name="Liao H.L."/>
            <person name="Branco S."/>
            <person name="Kuo A."/>
            <person name="LaButti K."/>
            <person name="Lipzen A."/>
            <person name="Andreopoulos W."/>
            <person name="Pangilinan J."/>
            <person name="Riley R."/>
            <person name="Hundley H."/>
            <person name="Na H."/>
            <person name="Barry K."/>
            <person name="Grigoriev I.V."/>
            <person name="Stajich J.E."/>
            <person name="Kennedy P.G."/>
        </authorList>
    </citation>
    <scope>NUCLEOTIDE SEQUENCE</scope>
    <source>
        <strain evidence="2">FC423</strain>
    </source>
</reference>
<feature type="compositionally biased region" description="Acidic residues" evidence="1">
    <location>
        <begin position="155"/>
        <end position="167"/>
    </location>
</feature>
<evidence type="ECO:0000256" key="1">
    <source>
        <dbReference type="SAM" id="MobiDB-lite"/>
    </source>
</evidence>
<feature type="compositionally biased region" description="Basic and acidic residues" evidence="1">
    <location>
        <begin position="109"/>
        <end position="154"/>
    </location>
</feature>
<dbReference type="GeneID" id="64703184"/>
<dbReference type="Proteomes" id="UP000823399">
    <property type="component" value="Unassembled WGS sequence"/>
</dbReference>
<accession>A0A9P7FIY1</accession>
<gene>
    <name evidence="2" type="ORF">F5147DRAFT_768024</name>
</gene>
<dbReference type="RefSeq" id="XP_041298402.1">
    <property type="nucleotide sequence ID" value="XM_041440925.1"/>
</dbReference>
<protein>
    <submittedName>
        <fullName evidence="2">Uncharacterized protein</fullName>
    </submittedName>
</protein>